<gene>
    <name evidence="1" type="ORF">AMAG_07754</name>
</gene>
<keyword evidence="2" id="KW-1185">Reference proteome</keyword>
<dbReference type="Proteomes" id="UP000054350">
    <property type="component" value="Unassembled WGS sequence"/>
</dbReference>
<reference evidence="1 2" key="1">
    <citation type="submission" date="2009-11" db="EMBL/GenBank/DDBJ databases">
        <title>Annotation of Allomyces macrogynus ATCC 38327.</title>
        <authorList>
            <consortium name="The Broad Institute Genome Sequencing Platform"/>
            <person name="Russ C."/>
            <person name="Cuomo C."/>
            <person name="Burger G."/>
            <person name="Gray M.W."/>
            <person name="Holland P.W.H."/>
            <person name="King N."/>
            <person name="Lang F.B.F."/>
            <person name="Roger A.J."/>
            <person name="Ruiz-Trillo I."/>
            <person name="Young S.K."/>
            <person name="Zeng Q."/>
            <person name="Gargeya S."/>
            <person name="Fitzgerald M."/>
            <person name="Haas B."/>
            <person name="Abouelleil A."/>
            <person name="Alvarado L."/>
            <person name="Arachchi H.M."/>
            <person name="Berlin A."/>
            <person name="Chapman S.B."/>
            <person name="Gearin G."/>
            <person name="Goldberg J."/>
            <person name="Griggs A."/>
            <person name="Gujja S."/>
            <person name="Hansen M."/>
            <person name="Heiman D."/>
            <person name="Howarth C."/>
            <person name="Larimer J."/>
            <person name="Lui A."/>
            <person name="MacDonald P.J.P."/>
            <person name="McCowen C."/>
            <person name="Montmayeur A."/>
            <person name="Murphy C."/>
            <person name="Neiman D."/>
            <person name="Pearson M."/>
            <person name="Priest M."/>
            <person name="Roberts A."/>
            <person name="Saif S."/>
            <person name="Shea T."/>
            <person name="Sisk P."/>
            <person name="Stolte C."/>
            <person name="Sykes S."/>
            <person name="Wortman J."/>
            <person name="Nusbaum C."/>
            <person name="Birren B."/>
        </authorList>
    </citation>
    <scope>NUCLEOTIDE SEQUENCE [LARGE SCALE GENOMIC DNA]</scope>
    <source>
        <strain evidence="1 2">ATCC 38327</strain>
    </source>
</reference>
<dbReference type="AlphaFoldDB" id="A0A0L0SJ77"/>
<dbReference type="EMBL" id="GG745340">
    <property type="protein sequence ID" value="KNE62546.1"/>
    <property type="molecule type" value="Genomic_DNA"/>
</dbReference>
<protein>
    <submittedName>
        <fullName evidence="1">Uncharacterized protein</fullName>
    </submittedName>
</protein>
<evidence type="ECO:0000313" key="1">
    <source>
        <dbReference type="EMBL" id="KNE62546.1"/>
    </source>
</evidence>
<proteinExistence type="predicted"/>
<reference evidence="2" key="2">
    <citation type="submission" date="2009-11" db="EMBL/GenBank/DDBJ databases">
        <title>The Genome Sequence of Allomyces macrogynus strain ATCC 38327.</title>
        <authorList>
            <consortium name="The Broad Institute Genome Sequencing Platform"/>
            <person name="Russ C."/>
            <person name="Cuomo C."/>
            <person name="Shea T."/>
            <person name="Young S.K."/>
            <person name="Zeng Q."/>
            <person name="Koehrsen M."/>
            <person name="Haas B."/>
            <person name="Borodovsky M."/>
            <person name="Guigo R."/>
            <person name="Alvarado L."/>
            <person name="Berlin A."/>
            <person name="Borenstein D."/>
            <person name="Chen Z."/>
            <person name="Engels R."/>
            <person name="Freedman E."/>
            <person name="Gellesch M."/>
            <person name="Goldberg J."/>
            <person name="Griggs A."/>
            <person name="Gujja S."/>
            <person name="Heiman D."/>
            <person name="Hepburn T."/>
            <person name="Howarth C."/>
            <person name="Jen D."/>
            <person name="Larson L."/>
            <person name="Lewis B."/>
            <person name="Mehta T."/>
            <person name="Park D."/>
            <person name="Pearson M."/>
            <person name="Roberts A."/>
            <person name="Saif S."/>
            <person name="Shenoy N."/>
            <person name="Sisk P."/>
            <person name="Stolte C."/>
            <person name="Sykes S."/>
            <person name="Walk T."/>
            <person name="White J."/>
            <person name="Yandava C."/>
            <person name="Burger G."/>
            <person name="Gray M.W."/>
            <person name="Holland P.W.H."/>
            <person name="King N."/>
            <person name="Lang F.B.F."/>
            <person name="Roger A.J."/>
            <person name="Ruiz-Trillo I."/>
            <person name="Lander E."/>
            <person name="Nusbaum C."/>
        </authorList>
    </citation>
    <scope>NUCLEOTIDE SEQUENCE [LARGE SCALE GENOMIC DNA]</scope>
    <source>
        <strain evidence="2">ATCC 38327</strain>
    </source>
</reference>
<dbReference type="VEuPathDB" id="FungiDB:AMAG_07754"/>
<accession>A0A0L0SJ77</accession>
<organism evidence="1 2">
    <name type="scientific">Allomyces macrogynus (strain ATCC 38327)</name>
    <name type="common">Allomyces javanicus var. macrogynus</name>
    <dbReference type="NCBI Taxonomy" id="578462"/>
    <lineage>
        <taxon>Eukaryota</taxon>
        <taxon>Fungi</taxon>
        <taxon>Fungi incertae sedis</taxon>
        <taxon>Blastocladiomycota</taxon>
        <taxon>Blastocladiomycetes</taxon>
        <taxon>Blastocladiales</taxon>
        <taxon>Blastocladiaceae</taxon>
        <taxon>Allomyces</taxon>
    </lineage>
</organism>
<dbReference type="OrthoDB" id="10256906at2759"/>
<name>A0A0L0SJ77_ALLM3</name>
<evidence type="ECO:0000313" key="2">
    <source>
        <dbReference type="Proteomes" id="UP000054350"/>
    </source>
</evidence>
<sequence length="228" mass="23693">MGKAKTKKGAAPAVPDLVGMDQAAPLADALHTALANASASRGTTLGGYAVRPLTDETDPAVDDAIDDLDAAIAATLYGGYNNSQLYTRLGTSALVAVAPPAMSTILAELTTTGNLLMSNANTCAPRAGSVRRTVQFLRVFETTLDANAAILPPFFTESFVLSFTDAVLRAVDELVATQRLDVEGITRVSSARLELVLLAKVHLDRLGAAFHHVRGCLAATTITSGGAR</sequence>